<dbReference type="SUPFAM" id="SSF47336">
    <property type="entry name" value="ACP-like"/>
    <property type="match status" value="3"/>
</dbReference>
<dbReference type="Gene3D" id="2.30.38.10">
    <property type="entry name" value="Luciferase, Domain 3"/>
    <property type="match status" value="2"/>
</dbReference>
<evidence type="ECO:0000259" key="7">
    <source>
        <dbReference type="PROSITE" id="PS50075"/>
    </source>
</evidence>
<dbReference type="CDD" id="cd19540">
    <property type="entry name" value="LCL_NRPS-like"/>
    <property type="match status" value="1"/>
</dbReference>
<keyword evidence="2" id="KW-0596">Phosphopantetheine</keyword>
<dbReference type="PROSITE" id="PS00455">
    <property type="entry name" value="AMP_BINDING"/>
    <property type="match status" value="3"/>
</dbReference>
<evidence type="ECO:0000256" key="3">
    <source>
        <dbReference type="ARBA" id="ARBA00022553"/>
    </source>
</evidence>
<dbReference type="InterPro" id="IPR001031">
    <property type="entry name" value="Thioesterase"/>
</dbReference>
<dbReference type="Pfam" id="PF13193">
    <property type="entry name" value="AMP-binding_C"/>
    <property type="match status" value="3"/>
</dbReference>
<dbReference type="InterPro" id="IPR000873">
    <property type="entry name" value="AMP-dep_synth/lig_dom"/>
</dbReference>
<dbReference type="Gene3D" id="3.40.50.1820">
    <property type="entry name" value="alpha/beta hydrolase"/>
    <property type="match status" value="1"/>
</dbReference>
<keyword evidence="3" id="KW-0597">Phosphoprotein</keyword>
<dbReference type="FunFam" id="2.30.38.10:FF:000001">
    <property type="entry name" value="Non-ribosomal peptide synthetase PvdI"/>
    <property type="match status" value="2"/>
</dbReference>
<dbReference type="CDD" id="cd19543">
    <property type="entry name" value="DCL_NRPS"/>
    <property type="match status" value="1"/>
</dbReference>
<dbReference type="SMART" id="SM00824">
    <property type="entry name" value="PKS_TE"/>
    <property type="match status" value="1"/>
</dbReference>
<organism evidence="8 9">
    <name type="scientific">Saccharopolyspora gloriosae</name>
    <dbReference type="NCBI Taxonomy" id="455344"/>
    <lineage>
        <taxon>Bacteria</taxon>
        <taxon>Bacillati</taxon>
        <taxon>Actinomycetota</taxon>
        <taxon>Actinomycetes</taxon>
        <taxon>Pseudonocardiales</taxon>
        <taxon>Pseudonocardiaceae</taxon>
        <taxon>Saccharopolyspora</taxon>
    </lineage>
</organism>
<dbReference type="Gene3D" id="3.30.559.10">
    <property type="entry name" value="Chloramphenicol acetyltransferase-like domain"/>
    <property type="match status" value="4"/>
</dbReference>
<dbReference type="FunFam" id="3.40.50.980:FF:000001">
    <property type="entry name" value="Non-ribosomal peptide synthetase"/>
    <property type="match status" value="1"/>
</dbReference>
<gene>
    <name evidence="8" type="ORF">BJ969_001808</name>
</gene>
<dbReference type="EMBL" id="JACHIV010000001">
    <property type="protein sequence ID" value="MBB5068720.1"/>
    <property type="molecule type" value="Genomic_DNA"/>
</dbReference>
<dbReference type="InterPro" id="IPR006162">
    <property type="entry name" value="Ppantetheine_attach_site"/>
</dbReference>
<dbReference type="GO" id="GO:0005829">
    <property type="term" value="C:cytosol"/>
    <property type="evidence" value="ECO:0007669"/>
    <property type="project" value="TreeGrafter"/>
</dbReference>
<dbReference type="NCBIfam" id="NF003417">
    <property type="entry name" value="PRK04813.1"/>
    <property type="match status" value="4"/>
</dbReference>
<dbReference type="GO" id="GO:0017000">
    <property type="term" value="P:antibiotic biosynthetic process"/>
    <property type="evidence" value="ECO:0007669"/>
    <property type="project" value="UniProtKB-KW"/>
</dbReference>
<dbReference type="InterPro" id="IPR042099">
    <property type="entry name" value="ANL_N_sf"/>
</dbReference>
<dbReference type="InterPro" id="IPR010060">
    <property type="entry name" value="NRPS_synth"/>
</dbReference>
<dbReference type="InterPro" id="IPR029058">
    <property type="entry name" value="AB_hydrolase_fold"/>
</dbReference>
<dbReference type="CDD" id="cd17643">
    <property type="entry name" value="A_NRPS_Cytc1-like"/>
    <property type="match status" value="1"/>
</dbReference>
<dbReference type="InterPro" id="IPR036736">
    <property type="entry name" value="ACP-like_sf"/>
</dbReference>
<dbReference type="SUPFAM" id="SSF53474">
    <property type="entry name" value="alpha/beta-Hydrolases"/>
    <property type="match status" value="1"/>
</dbReference>
<dbReference type="NCBIfam" id="TIGR01720">
    <property type="entry name" value="NRPS-para261"/>
    <property type="match status" value="1"/>
</dbReference>
<dbReference type="Pfam" id="PF00975">
    <property type="entry name" value="Thioesterase"/>
    <property type="match status" value="1"/>
</dbReference>
<dbReference type="Proteomes" id="UP000580474">
    <property type="component" value="Unassembled WGS sequence"/>
</dbReference>
<protein>
    <submittedName>
        <fullName evidence="8">Amino acid adenylation domain-containing protein/non-ribosomal peptide synthase protein (TIGR01720 family)</fullName>
    </submittedName>
</protein>
<keyword evidence="9" id="KW-1185">Reference proteome</keyword>
<dbReference type="FunFam" id="3.40.50.12780:FF:000012">
    <property type="entry name" value="Non-ribosomal peptide synthetase"/>
    <property type="match status" value="1"/>
</dbReference>
<feature type="domain" description="Carrier" evidence="7">
    <location>
        <begin position="2434"/>
        <end position="2509"/>
    </location>
</feature>
<dbReference type="PANTHER" id="PTHR45527:SF14">
    <property type="entry name" value="PLIPASTATIN SYNTHASE SUBUNIT B"/>
    <property type="match status" value="1"/>
</dbReference>
<dbReference type="InterPro" id="IPR010071">
    <property type="entry name" value="AA_adenyl_dom"/>
</dbReference>
<dbReference type="SMART" id="SM01294">
    <property type="entry name" value="PKS_PP_betabranch"/>
    <property type="match status" value="1"/>
</dbReference>
<keyword evidence="4" id="KW-0677">Repeat</keyword>
<feature type="region of interest" description="Disordered" evidence="6">
    <location>
        <begin position="2417"/>
        <end position="2437"/>
    </location>
</feature>
<proteinExistence type="predicted"/>
<name>A0A840N9T7_9PSEU</name>
<dbReference type="Gene3D" id="3.30.559.30">
    <property type="entry name" value="Nonribosomal peptide synthetase, condensation domain"/>
    <property type="match status" value="4"/>
</dbReference>
<dbReference type="SMART" id="SM00823">
    <property type="entry name" value="PKS_PP"/>
    <property type="match status" value="3"/>
</dbReference>
<accession>A0A840N9T7</accession>
<dbReference type="GO" id="GO:0043041">
    <property type="term" value="P:amino acid activation for nonribosomal peptide biosynthetic process"/>
    <property type="evidence" value="ECO:0007669"/>
    <property type="project" value="TreeGrafter"/>
</dbReference>
<feature type="region of interest" description="Disordered" evidence="6">
    <location>
        <begin position="3715"/>
        <end position="3738"/>
    </location>
</feature>
<dbReference type="Pfam" id="PF00501">
    <property type="entry name" value="AMP-binding"/>
    <property type="match status" value="3"/>
</dbReference>
<dbReference type="InterPro" id="IPR020802">
    <property type="entry name" value="TesA-like"/>
</dbReference>
<evidence type="ECO:0000256" key="4">
    <source>
        <dbReference type="ARBA" id="ARBA00022737"/>
    </source>
</evidence>
<dbReference type="GO" id="GO:0003824">
    <property type="term" value="F:catalytic activity"/>
    <property type="evidence" value="ECO:0007669"/>
    <property type="project" value="UniProtKB-KW"/>
</dbReference>
<feature type="domain" description="Carrier" evidence="7">
    <location>
        <begin position="962"/>
        <end position="1036"/>
    </location>
</feature>
<dbReference type="GO" id="GO:0008610">
    <property type="term" value="P:lipid biosynthetic process"/>
    <property type="evidence" value="ECO:0007669"/>
    <property type="project" value="UniProtKB-ARBA"/>
</dbReference>
<dbReference type="FunFam" id="1.10.1200.10:FF:000016">
    <property type="entry name" value="Non-ribosomal peptide synthase"/>
    <property type="match status" value="1"/>
</dbReference>
<dbReference type="InterPro" id="IPR020845">
    <property type="entry name" value="AMP-binding_CS"/>
</dbReference>
<dbReference type="Gene3D" id="3.30.300.30">
    <property type="match status" value="3"/>
</dbReference>
<feature type="domain" description="Carrier" evidence="7">
    <location>
        <begin position="3456"/>
        <end position="3531"/>
    </location>
</feature>
<evidence type="ECO:0000256" key="6">
    <source>
        <dbReference type="SAM" id="MobiDB-lite"/>
    </source>
</evidence>
<dbReference type="SUPFAM" id="SSF52777">
    <property type="entry name" value="CoA-dependent acyltransferases"/>
    <property type="match status" value="8"/>
</dbReference>
<dbReference type="SUPFAM" id="SSF56801">
    <property type="entry name" value="Acetyl-CoA synthetase-like"/>
    <property type="match status" value="3"/>
</dbReference>
<comment type="cofactor">
    <cofactor evidence="1">
        <name>pantetheine 4'-phosphate</name>
        <dbReference type="ChEBI" id="CHEBI:47942"/>
    </cofactor>
</comment>
<dbReference type="Gene3D" id="3.40.50.12780">
    <property type="entry name" value="N-terminal domain of ligase-like"/>
    <property type="match status" value="1"/>
</dbReference>
<dbReference type="InterPro" id="IPR045851">
    <property type="entry name" value="AMP-bd_C_sf"/>
</dbReference>
<dbReference type="Pfam" id="PF00550">
    <property type="entry name" value="PP-binding"/>
    <property type="match status" value="3"/>
</dbReference>
<dbReference type="InterPro" id="IPR001242">
    <property type="entry name" value="Condensation_dom"/>
</dbReference>
<dbReference type="Gene3D" id="1.10.1200.10">
    <property type="entry name" value="ACP-like"/>
    <property type="match status" value="2"/>
</dbReference>
<sequence>MNLGENSAELPASEAELGIWIAEQARSGQRSRYLWGEYVDITGPLEVDALVAAVRLAARDTEAINAVFAEGPDGRPRRRSRCDEPDVAVRDLRAEAEPHAAALRLMRAELDRPVDLATGPLFGAEVLRIADDRHLLFQWVHHIALDGVGMTLFSQRVSEIYAHRVAGEPVPACRWASSAALLSEEDEYRRGAEFDADRRWWQDRLADGPGFLSMAARPAAASAQSLRSSAVLDESEFAGMRSAAQRLGQRWSRLVVAATALHTHAVTGSRDVVLSLPVPGRATELSRTVPSMSANVLPLRLHVDPAATAGEFVEQVAAEVAGVQRHQRYRGERLRRELGYPEDGRVFFGPVVNIQKFAYGLRFGDCSASVHNVQAPPSEDFSVVAYDRGDGELRFDFDANPANHDEQLLAAARDRFQRLLRQLVDAPADTPLGRFEAISRQQRAEVLAAGAGAPAEPIARNAIALFAEQVRDRPDSVSVTSAATGERLTYRELDARSAALAARLVAAGVGAESPVGLLVERSADLVVAVLAVTRAGAAYVPLHRGDAPDRLRTIADTARIELLLTDVATDDFAAWFRERGRVLDLAEPAPAAPSAEAADPVPERLACVMFTSGSTGVPKGVAITHDNLVRLAADRWWAEGGAQRVLLHSPHAFDALTLELWVPLLTGGEVVLAPPDAADLGVLGETVAAHGITGLWLTAGLFDALSEENPACLTGVRQVWTGGDVVSPAAVRRVQDAVPGLTVINGYGPTETTVFATRQPVPPGAALDEVTVPIGAPLDGKRVHLLDDALRPVPPGVVGEVYLAGAGVARGYVGAPGATAHRFVACPSGPPGERMYRTGDLARWNSAGLLEFAGRADGQVKLRGYRIELGEIDAALRGAPGVRQVATVLREDRPGRRRIVSYVVGAADVVALAARAEAALPAFMVPSAIVPVDELPLTRNGKLDRDALPPPAGASAEVAATASATDAEQVLRSLVGEVLGLADVAPEADFFELGGDSITAIQFASRARRAGFGIGTADVFRHPTAAALAGHAGAPAAPVRRDAAPDRGPLPLTPIMHWFRELGGSVAGFAQCAVLRTPAGFGEDAMRTVLRAVVAQHDMLRLRLSTADGLWSLAIAEDAECEFEREDVRGLGDAQLRELAAERARSAQADLDPAAGRVVRAVWLDAGAEPGTLVLAVHHLAVDGVSWRILLDDLRDAGRAVADGREPRLEPVGTSFAEWARASGLRAQQAEVQAEHPLWRELVAVSDPPLTARPLSPEADLEFTRAHRSLTLSAEVTGELVHRAAAVFGCPVDTVLLAAFALAVTGHPCAGDAVLVDVERHGREEFADDQDLSRTVGWFTTRFPVRFDLRGARPESAGWDEPVERVRAALDSVPRNGIGHGLLRHLNPQTAPELAAGTRPQLGFNYLGRFDTAAEQEWGPQPWSGVLGSAMPPGLPLTHPIELDSLITDGADGPRLTANWSWAGELVPEHEVDELARRWFEVLTELAAEARHRTDRDGGEVLALPPLAQGLLFHSLFDRDGADPYLVQFGFELTGALDAAALRGAVHALLRRHPQLTAGFRHGTDGVPVQVWPSRFGVDWTELDAPAEADVTRYLDADRARRFDLAEPPVLRAALLRTGPDRHVFVLTTHHILIDGWSMPILIRDMFALYADEPLPDPVPYRAFLDWMARQDSAAHESAWRAFLSDVDEPTLVAAPGAGDARHGRVHHELDAATTERIRRAARGHGLTFNTLVQLAWGVLLGLLTGRDDVVFGATVSGRPAELPGVEDVVGLLINTVPVRVRLGADRTVAEALAELREQQLAVLEHQHVDLTRLQAIAGHGELFDTVLVFENYPPEREDAQRHLREPRITDLRVSDGTHYPLSLIVLPGDRLGFRLDHRADVADEPAARLLLHRLGALLERLGAAPAARLGEIDLLLPGEHREPAPLPEVPGGVLTELFERHAAARPDAPAVSCGQRRLTYGELNARANRLARELTSRGAGPGRLVALALPRGTELVVALLAVLKSGAGYLPLDPAYPAERLRATLADADPRLVLAVRDTADALPAEAAPLVLDDAAVAAAVDVRAGGDLAVPIGPGDTAYVIYTSGSTGAPKGVVVTHDNVHRLLEVTDRHFGFAADDVHTLFHSYAFDMSVWELWAALGRGGRLVVVPFEVSRAPGEFRALLERERVTALSQTPSAYYQLVEAGAEPESVRSVVLAGEALDPARVRDRIAADAPRVINMYGITETTVHTTYAELRDPAETRSVVGTGLDDLRLHLLDRALRPVPPGCPGELYVAGRGVARGYLGRPGLTASRFVADPFGPPGTRMYRSGDLARFLPDGSLEYLGRVDQQVQVRGFRIEPSEVEHVLEQHESVARAVVLAREDDAGGPRLVAYVVLAAQVEPAVLLDHAAAVLPRHMVPSFVLPIGEIPLTPNGKLDRRALPSPVSGRAPGRPPSTPAERFLCEAFAATLGVPGIGVEEGFFDSGGHSLLATQLINRIRSGLGVELDIRTLFDAPTVAELARRIADRAEATRPRLRAGRRPERVPLSPAQRRLWFISGFDEFGATYNLRFAHRIRGELDPDVLREAWRDVVARHEVLRTVVAEAEDGPWQRVLPAESLRFEHVEVSGQELAQRLDADSAHRFDLAAEPPLRVTLYTSAPGEHVLLILLHHIAADGSSFAPLSRDLSRAYRARTGGAAPQWTSDPVQYADFTLWQRDIGTDHQIEHWTRALKGAPEQLALPADHPRPTASAHVGETVEIEFDAGLHAAATRLAHDHDASLFMVLHAALAVLLHRHGAGADLPIGTPVAGRGDDALHDAVGCFVNTVVLRADLSGQPSFGELLRRIRSVDLDAFDHQDLPFERLVEVLRPARSLAHHPIFQVMLAFQDTPPTEFDLPGATVESLSLHGSSSRMDLLWSLRPDHDERGAPAGIGGVLEYDAELFTPATARALIGRLERLLRAATAEPRRCIAELPVLTEAEGAALALQAKRTAREVPEGTTHALFAAQVARAPEAVALIHGDRELTYRQVAERVDRIAAELTARGAGPGRLVALGLRREPDLLAAMLAVTAVGAAYLPYDPDLPRRRIADVLADARPALVVTHDDTGALTCEDGPDEPGPVPPGTAYVIYTSGSTGRPKGVVVPHDAVLNLLCSLRERLHLGPHDRVLATAPAGFDMSVPELYLGVVTGAAVVLAGRDFTRDPALLLDLVDRHEVRAMQATPSLWHALLAQRPRDLRGVRAVIGGEFVPGPLAERLGELGCEVIACYGPTETTVWSTAHQVEGAQPAAVPLGNPLWNTGCHVLDRWLNPVPPGVVGELYLAGRGVATGYLHRTALTAHRFVADPFGPPGTRMYRTGDLASRDGDGVLRFHGRDDDQIKIRGHRVELGEIEAVLTEHPQVRAAAVAVHDHDAHDRRLVGHLVAPGADLDSVRAHLADRLPAYMVPSRLLTTPELPLSHNGKLLRDRLPDPGREVVEPEPAGTAAQQAMCAVFADVLGVARVGHRDNFFALGGHSLLAVRLVDRVEAEFGVRPHIRDVFAAATPADLERVLGTAGPAGHLVPLRTGGDAPPVVCVHPLSGLAWLYSGLLAHLDPAHPVYGLQGLGAGGVADLPGDVDAMAERYLAELREVHPEGPYHLVGWSFGGLVAHAMAARLGTEAGQLCLIDPPLGGGATDDDSLDLQRIHRVLLTSIGRDDDVPHSFAEVSAALRQEGSALAELTEQDIADLVEVSRHNASLLPGHRPGHHTGPTVHIGTPDGPGPQRWRPHLDGPFTTYRLDHPHHLVMQPRHVGELGAILRDHLREHTEHEEDRRS</sequence>
<evidence type="ECO:0000256" key="2">
    <source>
        <dbReference type="ARBA" id="ARBA00022450"/>
    </source>
</evidence>
<dbReference type="PANTHER" id="PTHR45527">
    <property type="entry name" value="NONRIBOSOMAL PEPTIDE SYNTHETASE"/>
    <property type="match status" value="1"/>
</dbReference>
<evidence type="ECO:0000256" key="5">
    <source>
        <dbReference type="ARBA" id="ARBA00023194"/>
    </source>
</evidence>
<comment type="caution">
    <text evidence="8">The sequence shown here is derived from an EMBL/GenBank/DDBJ whole genome shotgun (WGS) entry which is preliminary data.</text>
</comment>
<dbReference type="InterPro" id="IPR023213">
    <property type="entry name" value="CAT-like_dom_sf"/>
</dbReference>
<dbReference type="InterPro" id="IPR025110">
    <property type="entry name" value="AMP-bd_C"/>
</dbReference>
<dbReference type="NCBIfam" id="TIGR01733">
    <property type="entry name" value="AA-adenyl-dom"/>
    <property type="match status" value="3"/>
</dbReference>
<dbReference type="Gene3D" id="3.40.50.980">
    <property type="match status" value="4"/>
</dbReference>
<dbReference type="RefSeq" id="WP_184478392.1">
    <property type="nucleotide sequence ID" value="NZ_JACHIV010000001.1"/>
</dbReference>
<dbReference type="PROSITE" id="PS00012">
    <property type="entry name" value="PHOSPHOPANTETHEINE"/>
    <property type="match status" value="2"/>
</dbReference>
<dbReference type="GO" id="GO:0044550">
    <property type="term" value="P:secondary metabolite biosynthetic process"/>
    <property type="evidence" value="ECO:0007669"/>
    <property type="project" value="TreeGrafter"/>
</dbReference>
<dbReference type="CDD" id="cd12117">
    <property type="entry name" value="A_NRPS_Srf_like"/>
    <property type="match status" value="1"/>
</dbReference>
<dbReference type="Pfam" id="PF00668">
    <property type="entry name" value="Condensation"/>
    <property type="match status" value="4"/>
</dbReference>
<dbReference type="InterPro" id="IPR020806">
    <property type="entry name" value="PKS_PP-bd"/>
</dbReference>
<evidence type="ECO:0000313" key="8">
    <source>
        <dbReference type="EMBL" id="MBB5068720.1"/>
    </source>
</evidence>
<reference evidence="8 9" key="1">
    <citation type="submission" date="2020-08" db="EMBL/GenBank/DDBJ databases">
        <title>Sequencing the genomes of 1000 actinobacteria strains.</title>
        <authorList>
            <person name="Klenk H.-P."/>
        </authorList>
    </citation>
    <scope>NUCLEOTIDE SEQUENCE [LARGE SCALE GENOMIC DNA]</scope>
    <source>
        <strain evidence="8 9">DSM 45582</strain>
    </source>
</reference>
<evidence type="ECO:0000313" key="9">
    <source>
        <dbReference type="Proteomes" id="UP000580474"/>
    </source>
</evidence>
<dbReference type="GO" id="GO:0031177">
    <property type="term" value="F:phosphopantetheine binding"/>
    <property type="evidence" value="ECO:0007669"/>
    <property type="project" value="InterPro"/>
</dbReference>
<dbReference type="PROSITE" id="PS50075">
    <property type="entry name" value="CARRIER"/>
    <property type="match status" value="3"/>
</dbReference>
<evidence type="ECO:0000256" key="1">
    <source>
        <dbReference type="ARBA" id="ARBA00001957"/>
    </source>
</evidence>
<dbReference type="GO" id="GO:0072330">
    <property type="term" value="P:monocarboxylic acid biosynthetic process"/>
    <property type="evidence" value="ECO:0007669"/>
    <property type="project" value="UniProtKB-ARBA"/>
</dbReference>
<keyword evidence="5" id="KW-0045">Antibiotic biosynthesis</keyword>
<dbReference type="InterPro" id="IPR009081">
    <property type="entry name" value="PP-bd_ACP"/>
</dbReference>